<dbReference type="SMART" id="SM00365">
    <property type="entry name" value="LRR_SD22"/>
    <property type="match status" value="7"/>
</dbReference>
<dbReference type="InterPro" id="IPR046956">
    <property type="entry name" value="RLP23-like"/>
</dbReference>
<gene>
    <name evidence="15" type="ORF">V6N12_036072</name>
</gene>
<dbReference type="InterPro" id="IPR003591">
    <property type="entry name" value="Leu-rich_rpt_typical-subtyp"/>
</dbReference>
<comment type="subcellular location">
    <subcellularLocation>
        <location evidence="1">Cell membrane</location>
        <topology evidence="1">Single-pass type I membrane protein</topology>
    </subcellularLocation>
</comment>
<dbReference type="InterPro" id="IPR055414">
    <property type="entry name" value="LRR_R13L4/SHOC2-like"/>
</dbReference>
<evidence type="ECO:0000256" key="1">
    <source>
        <dbReference type="ARBA" id="ARBA00004251"/>
    </source>
</evidence>
<dbReference type="Pfam" id="PF00560">
    <property type="entry name" value="LRR_1"/>
    <property type="match status" value="6"/>
</dbReference>
<evidence type="ECO:0000259" key="13">
    <source>
        <dbReference type="Pfam" id="PF08263"/>
    </source>
</evidence>
<dbReference type="PANTHER" id="PTHR48061">
    <property type="entry name" value="LEUCINE-RICH REPEAT RECEPTOR PROTEIN KINASE EMS1-LIKE-RELATED"/>
    <property type="match status" value="1"/>
</dbReference>
<keyword evidence="7" id="KW-0677">Repeat</keyword>
<dbReference type="Gene3D" id="3.80.10.10">
    <property type="entry name" value="Ribonuclease Inhibitor"/>
    <property type="match status" value="6"/>
</dbReference>
<keyword evidence="3" id="KW-1003">Cell membrane</keyword>
<dbReference type="Pfam" id="PF13855">
    <property type="entry name" value="LRR_8"/>
    <property type="match status" value="2"/>
</dbReference>
<dbReference type="Pfam" id="PF23598">
    <property type="entry name" value="LRR_14"/>
    <property type="match status" value="1"/>
</dbReference>
<keyword evidence="9 12" id="KW-0472">Membrane</keyword>
<evidence type="ECO:0000256" key="8">
    <source>
        <dbReference type="ARBA" id="ARBA00022989"/>
    </source>
</evidence>
<keyword evidence="6" id="KW-0732">Signal</keyword>
<dbReference type="Pfam" id="PF08263">
    <property type="entry name" value="LRRNT_2"/>
    <property type="match status" value="1"/>
</dbReference>
<dbReference type="SUPFAM" id="SSF52058">
    <property type="entry name" value="L domain-like"/>
    <property type="match status" value="2"/>
</dbReference>
<dbReference type="PANTHER" id="PTHR48061:SF20">
    <property type="entry name" value="LEUCINE-RICH REPEAT RECEPTOR PROTEIN KINASE MSP1-LIKE"/>
    <property type="match status" value="1"/>
</dbReference>
<protein>
    <recommendedName>
        <fullName evidence="17">Leucine-rich repeat-containing N-terminal plant-type domain-containing protein</fullName>
    </recommendedName>
</protein>
<dbReference type="InterPro" id="IPR032675">
    <property type="entry name" value="LRR_dom_sf"/>
</dbReference>
<keyword evidence="4" id="KW-0433">Leucine-rich repeat</keyword>
<name>A0ABR2EPK2_9ROSI</name>
<evidence type="ECO:0000256" key="12">
    <source>
        <dbReference type="SAM" id="Phobius"/>
    </source>
</evidence>
<keyword evidence="8 12" id="KW-1133">Transmembrane helix</keyword>
<dbReference type="PROSITE" id="PS51450">
    <property type="entry name" value="LRR"/>
    <property type="match status" value="1"/>
</dbReference>
<comment type="caution">
    <text evidence="15">The sequence shown here is derived from an EMBL/GenBank/DDBJ whole genome shotgun (WGS) entry which is preliminary data.</text>
</comment>
<sequence length="1066" mass="118845">MRISLVSWFIFNFYIATFFSMAALSVSGQCQSHQQQLLLGFKNSLNSSLSEKLVKWSQGTDCCSWDGITCDASGRVIGLDLSNQWISGEINNSNSLFRLRHLQQLNLAYNTFIPEFPSGFGNLKNLSYLNLSNAGFTGQIPLGISHMTKLVTLDLSVRYLLTLRSLLKLEKPNLKMLVQNLTGLKNLYLDGINISANGKEWSHILSSSLPNLQVLSMRSCYLSGPISPSLVKLKFLSIIRLDNNKFSGPIPKFMAEFQNLTSLHLSANKLTGRVPEEILQSPKLQTLDLSLNEFLKGSFPNFPPNASLQSLVISDTDFGGQLPESIGNLGQLTWIELADCKFTGPIPKTLEKLTQLIYLDFSSNNFSGPLPSFTSLRNLTELILSGNQFNGSILSTNWSSLVNLTSLDLRRNSFSGTVPPTLFQIQSLKVMDLAENQFCGGFSDVKDELSSQLEIIDLSHNELQAQFPMFVFEIQGLVHLSLSWNKLSGLIPLSAFQKLKNLGTLDLSYNNLSVDSSFTNLPSPLFPPFPNVFSLNLASCNLTKFPEFLRNLSNLAYLDLSSNQIHGEIPSWIWETRLEHLNLSLNFLVELERPSHINPYMLVLDLHGNQLQGKIPFFPPNAIYLDYSNNNFSSVIPPEIGDSLWSAFFVSLSGNNFHGSIPKSICNSSDLFVLDLSNNSLSGSIPQCLIAQMRESLGVLNLKQNNLSGIISDTFPENCGLQTLDLNQNRLGGKVPKSLANCRMLEVLDVGNNHIDDTFPCHLNSTSELRVLVLRSNNFRGDVNCRGNNVTWPMLQIIDLASNSFSGKLPQGLLMTWNSMKANKVEPYSEYIRYGVLQLSDIYFQDSVTVTMKGRESELVKIQTIFTLIDLSSNKFEGHIPEAIGDFKALHLLNLSSNALTDPVPSFLGNLSELEALDLSSNHLTGQIPLQLANLNFLSFLNLSDNKLTGGIPLGTQIQSFTEASFKNNEGLCGLPLKVQCESSPTLKDDPLNSWTGKHIDWNFISVELGFVFGIGVVILPLMFCKRWRIWYYKRTDSVVHKFFPKLDPKNRNCGTISRWTPGRRL</sequence>
<evidence type="ECO:0000256" key="6">
    <source>
        <dbReference type="ARBA" id="ARBA00022729"/>
    </source>
</evidence>
<evidence type="ECO:0000256" key="11">
    <source>
        <dbReference type="ARBA" id="ARBA00023180"/>
    </source>
</evidence>
<feature type="transmembrane region" description="Helical" evidence="12">
    <location>
        <begin position="1002"/>
        <end position="1025"/>
    </location>
</feature>
<evidence type="ECO:0000313" key="15">
    <source>
        <dbReference type="EMBL" id="KAK8563937.1"/>
    </source>
</evidence>
<evidence type="ECO:0000256" key="2">
    <source>
        <dbReference type="ARBA" id="ARBA00009592"/>
    </source>
</evidence>
<keyword evidence="5 12" id="KW-0812">Transmembrane</keyword>
<evidence type="ECO:0000256" key="10">
    <source>
        <dbReference type="ARBA" id="ARBA00023170"/>
    </source>
</evidence>
<evidence type="ECO:0000256" key="7">
    <source>
        <dbReference type="ARBA" id="ARBA00022737"/>
    </source>
</evidence>
<reference evidence="15 16" key="1">
    <citation type="journal article" date="2024" name="G3 (Bethesda)">
        <title>Genome assembly of Hibiscus sabdariffa L. provides insights into metabolisms of medicinal natural products.</title>
        <authorList>
            <person name="Kim T."/>
        </authorList>
    </citation>
    <scope>NUCLEOTIDE SEQUENCE [LARGE SCALE GENOMIC DNA]</scope>
    <source>
        <strain evidence="15">TK-2024</strain>
        <tissue evidence="15">Old leaves</tissue>
    </source>
</reference>
<proteinExistence type="inferred from homology"/>
<feature type="domain" description="Leucine-rich repeat-containing N-terminal plant-type" evidence="13">
    <location>
        <begin position="33"/>
        <end position="71"/>
    </location>
</feature>
<keyword evidence="10" id="KW-0675">Receptor</keyword>
<keyword evidence="16" id="KW-1185">Reference proteome</keyword>
<dbReference type="InterPro" id="IPR013210">
    <property type="entry name" value="LRR_N_plant-typ"/>
</dbReference>
<dbReference type="PRINTS" id="PR00019">
    <property type="entry name" value="LEURICHRPT"/>
</dbReference>
<feature type="transmembrane region" description="Helical" evidence="12">
    <location>
        <begin position="5"/>
        <end position="26"/>
    </location>
</feature>
<evidence type="ECO:0000256" key="5">
    <source>
        <dbReference type="ARBA" id="ARBA00022692"/>
    </source>
</evidence>
<feature type="domain" description="Disease resistance R13L4/SHOC-2-like LRR" evidence="14">
    <location>
        <begin position="79"/>
        <end position="290"/>
    </location>
</feature>
<dbReference type="SUPFAM" id="SSF52047">
    <property type="entry name" value="RNI-like"/>
    <property type="match status" value="1"/>
</dbReference>
<organism evidence="15 16">
    <name type="scientific">Hibiscus sabdariffa</name>
    <name type="common">roselle</name>
    <dbReference type="NCBI Taxonomy" id="183260"/>
    <lineage>
        <taxon>Eukaryota</taxon>
        <taxon>Viridiplantae</taxon>
        <taxon>Streptophyta</taxon>
        <taxon>Embryophyta</taxon>
        <taxon>Tracheophyta</taxon>
        <taxon>Spermatophyta</taxon>
        <taxon>Magnoliopsida</taxon>
        <taxon>eudicotyledons</taxon>
        <taxon>Gunneridae</taxon>
        <taxon>Pentapetalae</taxon>
        <taxon>rosids</taxon>
        <taxon>malvids</taxon>
        <taxon>Malvales</taxon>
        <taxon>Malvaceae</taxon>
        <taxon>Malvoideae</taxon>
        <taxon>Hibiscus</taxon>
    </lineage>
</organism>
<dbReference type="SMART" id="SM00369">
    <property type="entry name" value="LRR_TYP"/>
    <property type="match status" value="8"/>
</dbReference>
<comment type="similarity">
    <text evidence="2">Belongs to the RLP family.</text>
</comment>
<accession>A0ABR2EPK2</accession>
<evidence type="ECO:0000313" key="16">
    <source>
        <dbReference type="Proteomes" id="UP001472677"/>
    </source>
</evidence>
<evidence type="ECO:0000256" key="4">
    <source>
        <dbReference type="ARBA" id="ARBA00022614"/>
    </source>
</evidence>
<dbReference type="Proteomes" id="UP001472677">
    <property type="component" value="Unassembled WGS sequence"/>
</dbReference>
<dbReference type="InterPro" id="IPR001611">
    <property type="entry name" value="Leu-rich_rpt"/>
</dbReference>
<dbReference type="EMBL" id="JBBPBM010000011">
    <property type="protein sequence ID" value="KAK8563937.1"/>
    <property type="molecule type" value="Genomic_DNA"/>
</dbReference>
<evidence type="ECO:0000256" key="9">
    <source>
        <dbReference type="ARBA" id="ARBA00023136"/>
    </source>
</evidence>
<evidence type="ECO:0008006" key="17">
    <source>
        <dbReference type="Google" id="ProtNLM"/>
    </source>
</evidence>
<evidence type="ECO:0000259" key="14">
    <source>
        <dbReference type="Pfam" id="PF23598"/>
    </source>
</evidence>
<evidence type="ECO:0000256" key="3">
    <source>
        <dbReference type="ARBA" id="ARBA00022475"/>
    </source>
</evidence>
<keyword evidence="11" id="KW-0325">Glycoprotein</keyword>